<dbReference type="InterPro" id="IPR041657">
    <property type="entry name" value="HTH_17"/>
</dbReference>
<name>A0A8J7SC71_9RHOB</name>
<dbReference type="EMBL" id="JAEHHL010000001">
    <property type="protein sequence ID" value="MBK0398533.1"/>
    <property type="molecule type" value="Genomic_DNA"/>
</dbReference>
<proteinExistence type="predicted"/>
<keyword evidence="3" id="KW-1185">Reference proteome</keyword>
<dbReference type="RefSeq" id="WP_200607713.1">
    <property type="nucleotide sequence ID" value="NZ_JAEHHL010000001.1"/>
</dbReference>
<evidence type="ECO:0000313" key="3">
    <source>
        <dbReference type="Proteomes" id="UP000655420"/>
    </source>
</evidence>
<evidence type="ECO:0000313" key="2">
    <source>
        <dbReference type="EMBL" id="MBK0398533.1"/>
    </source>
</evidence>
<protein>
    <submittedName>
        <fullName evidence="2">Helix-turn-helix domain-containing protein</fullName>
    </submittedName>
</protein>
<feature type="domain" description="Helix-turn-helix" evidence="1">
    <location>
        <begin position="9"/>
        <end position="57"/>
    </location>
</feature>
<comment type="caution">
    <text evidence="2">The sequence shown here is derived from an EMBL/GenBank/DDBJ whole genome shotgun (WGS) entry which is preliminary data.</text>
</comment>
<dbReference type="SUPFAM" id="SSF46955">
    <property type="entry name" value="Putative DNA-binding domain"/>
    <property type="match status" value="1"/>
</dbReference>
<dbReference type="AlphaFoldDB" id="A0A8J7SC71"/>
<dbReference type="InterPro" id="IPR009061">
    <property type="entry name" value="DNA-bd_dom_put_sf"/>
</dbReference>
<dbReference type="Gene3D" id="1.10.238.160">
    <property type="match status" value="1"/>
</dbReference>
<dbReference type="Pfam" id="PF12728">
    <property type="entry name" value="HTH_17"/>
    <property type="match status" value="1"/>
</dbReference>
<organism evidence="2 3">
    <name type="scientific">Thermohalobaculum xanthum</name>
    <dbReference type="NCBI Taxonomy" id="2753746"/>
    <lineage>
        <taxon>Bacteria</taxon>
        <taxon>Pseudomonadati</taxon>
        <taxon>Pseudomonadota</taxon>
        <taxon>Alphaproteobacteria</taxon>
        <taxon>Rhodobacterales</taxon>
        <taxon>Paracoccaceae</taxon>
        <taxon>Thermohalobaculum</taxon>
    </lineage>
</organism>
<gene>
    <name evidence="2" type="ORF">H0I76_04985</name>
</gene>
<reference evidence="2" key="1">
    <citation type="submission" date="2020-12" db="EMBL/GenBank/DDBJ databases">
        <title>Bacterial taxonomy.</title>
        <authorList>
            <person name="Pan X."/>
        </authorList>
    </citation>
    <scope>NUCLEOTIDE SEQUENCE</scope>
    <source>
        <strain evidence="2">M0105</strain>
    </source>
</reference>
<accession>A0A8J7SC71</accession>
<dbReference type="Proteomes" id="UP000655420">
    <property type="component" value="Unassembled WGS sequence"/>
</dbReference>
<sequence length="64" mass="7167">MTEPEARFLRVHEVADLFGISVATTWRHVSAGILPQPVRLGRVTRWDRADLEAAITRAKAREAA</sequence>
<evidence type="ECO:0000259" key="1">
    <source>
        <dbReference type="Pfam" id="PF12728"/>
    </source>
</evidence>